<organism evidence="1">
    <name type="scientific">marine sediment metagenome</name>
    <dbReference type="NCBI Taxonomy" id="412755"/>
    <lineage>
        <taxon>unclassified sequences</taxon>
        <taxon>metagenomes</taxon>
        <taxon>ecological metagenomes</taxon>
    </lineage>
</organism>
<feature type="non-terminal residue" evidence="1">
    <location>
        <position position="37"/>
    </location>
</feature>
<proteinExistence type="predicted"/>
<accession>X1UNB6</accession>
<gene>
    <name evidence="1" type="ORF">S12H4_63516</name>
</gene>
<dbReference type="AlphaFoldDB" id="X1UNB6"/>
<protein>
    <submittedName>
        <fullName evidence="1">Uncharacterized protein</fullName>
    </submittedName>
</protein>
<sequence length="37" mass="4131">REFRGKLTVSLPGAIAKVALLTYSEWQAEIARAKENL</sequence>
<comment type="caution">
    <text evidence="1">The sequence shown here is derived from an EMBL/GenBank/DDBJ whole genome shotgun (WGS) entry which is preliminary data.</text>
</comment>
<dbReference type="EMBL" id="BARW01043289">
    <property type="protein sequence ID" value="GAJ18984.1"/>
    <property type="molecule type" value="Genomic_DNA"/>
</dbReference>
<feature type="non-terminal residue" evidence="1">
    <location>
        <position position="1"/>
    </location>
</feature>
<evidence type="ECO:0000313" key="1">
    <source>
        <dbReference type="EMBL" id="GAJ18984.1"/>
    </source>
</evidence>
<name>X1UNB6_9ZZZZ</name>
<reference evidence="1" key="1">
    <citation type="journal article" date="2014" name="Front. Microbiol.">
        <title>High frequency of phylogenetically diverse reductive dehalogenase-homologous genes in deep subseafloor sedimentary metagenomes.</title>
        <authorList>
            <person name="Kawai M."/>
            <person name="Futagami T."/>
            <person name="Toyoda A."/>
            <person name="Takaki Y."/>
            <person name="Nishi S."/>
            <person name="Hori S."/>
            <person name="Arai W."/>
            <person name="Tsubouchi T."/>
            <person name="Morono Y."/>
            <person name="Uchiyama I."/>
            <person name="Ito T."/>
            <person name="Fujiyama A."/>
            <person name="Inagaki F."/>
            <person name="Takami H."/>
        </authorList>
    </citation>
    <scope>NUCLEOTIDE SEQUENCE</scope>
    <source>
        <strain evidence="1">Expedition CK06-06</strain>
    </source>
</reference>